<evidence type="ECO:0000313" key="3">
    <source>
        <dbReference type="EnsemblProtists" id="EKX51483"/>
    </source>
</evidence>
<feature type="region of interest" description="Disordered" evidence="1">
    <location>
        <begin position="467"/>
        <end position="493"/>
    </location>
</feature>
<dbReference type="GeneID" id="17308198"/>
<feature type="compositionally biased region" description="Basic and acidic residues" evidence="1">
    <location>
        <begin position="378"/>
        <end position="394"/>
    </location>
</feature>
<dbReference type="HOGENOM" id="CLU_516267_0_0_1"/>
<feature type="region of interest" description="Disordered" evidence="1">
    <location>
        <begin position="373"/>
        <end position="448"/>
    </location>
</feature>
<organism evidence="2">
    <name type="scientific">Guillardia theta (strain CCMP2712)</name>
    <name type="common">Cryptophyte</name>
    <dbReference type="NCBI Taxonomy" id="905079"/>
    <lineage>
        <taxon>Eukaryota</taxon>
        <taxon>Cryptophyceae</taxon>
        <taxon>Pyrenomonadales</taxon>
        <taxon>Geminigeraceae</taxon>
        <taxon>Guillardia</taxon>
    </lineage>
</organism>
<reference evidence="3" key="3">
    <citation type="submission" date="2015-06" db="UniProtKB">
        <authorList>
            <consortium name="EnsemblProtists"/>
        </authorList>
    </citation>
    <scope>IDENTIFICATION</scope>
</reference>
<evidence type="ECO:0000313" key="2">
    <source>
        <dbReference type="EMBL" id="EKX51483.1"/>
    </source>
</evidence>
<reference evidence="4" key="2">
    <citation type="submission" date="2012-11" db="EMBL/GenBank/DDBJ databases">
        <authorList>
            <person name="Kuo A."/>
            <person name="Curtis B.A."/>
            <person name="Tanifuji G."/>
            <person name="Burki F."/>
            <person name="Gruber A."/>
            <person name="Irimia M."/>
            <person name="Maruyama S."/>
            <person name="Arias M.C."/>
            <person name="Ball S.G."/>
            <person name="Gile G.H."/>
            <person name="Hirakawa Y."/>
            <person name="Hopkins J.F."/>
            <person name="Rensing S.A."/>
            <person name="Schmutz J."/>
            <person name="Symeonidi A."/>
            <person name="Elias M."/>
            <person name="Eveleigh R.J."/>
            <person name="Herman E.K."/>
            <person name="Klute M.J."/>
            <person name="Nakayama T."/>
            <person name="Obornik M."/>
            <person name="Reyes-Prieto A."/>
            <person name="Armbrust E.V."/>
            <person name="Aves S.J."/>
            <person name="Beiko R.G."/>
            <person name="Coutinho P."/>
            <person name="Dacks J.B."/>
            <person name="Durnford D.G."/>
            <person name="Fast N.M."/>
            <person name="Green B.R."/>
            <person name="Grisdale C."/>
            <person name="Hempe F."/>
            <person name="Henrissat B."/>
            <person name="Hoppner M.P."/>
            <person name="Ishida K.-I."/>
            <person name="Kim E."/>
            <person name="Koreny L."/>
            <person name="Kroth P.G."/>
            <person name="Liu Y."/>
            <person name="Malik S.-B."/>
            <person name="Maier U.G."/>
            <person name="McRose D."/>
            <person name="Mock T."/>
            <person name="Neilson J.A."/>
            <person name="Onodera N.T."/>
            <person name="Poole A.M."/>
            <person name="Pritham E.J."/>
            <person name="Richards T.A."/>
            <person name="Rocap G."/>
            <person name="Roy S.W."/>
            <person name="Sarai C."/>
            <person name="Schaack S."/>
            <person name="Shirato S."/>
            <person name="Slamovits C.H."/>
            <person name="Spencer D.F."/>
            <person name="Suzuki S."/>
            <person name="Worden A.Z."/>
            <person name="Zauner S."/>
            <person name="Barry K."/>
            <person name="Bell C."/>
            <person name="Bharti A.K."/>
            <person name="Crow J.A."/>
            <person name="Grimwood J."/>
            <person name="Kramer R."/>
            <person name="Lindquist E."/>
            <person name="Lucas S."/>
            <person name="Salamov A."/>
            <person name="McFadden G.I."/>
            <person name="Lane C.E."/>
            <person name="Keeling P.J."/>
            <person name="Gray M.W."/>
            <person name="Grigoriev I.V."/>
            <person name="Archibald J.M."/>
        </authorList>
    </citation>
    <scope>NUCLEOTIDE SEQUENCE</scope>
    <source>
        <strain evidence="4">CCMP2712</strain>
    </source>
</reference>
<dbReference type="EnsemblProtists" id="EKX51483">
    <property type="protein sequence ID" value="EKX51483"/>
    <property type="gene ID" value="GUITHDRAFT_134408"/>
</dbReference>
<evidence type="ECO:0000313" key="4">
    <source>
        <dbReference type="Proteomes" id="UP000011087"/>
    </source>
</evidence>
<proteinExistence type="predicted"/>
<evidence type="ECO:0000256" key="1">
    <source>
        <dbReference type="SAM" id="MobiDB-lite"/>
    </source>
</evidence>
<reference evidence="2 4" key="1">
    <citation type="journal article" date="2012" name="Nature">
        <title>Algal genomes reveal evolutionary mosaicism and the fate of nucleomorphs.</title>
        <authorList>
            <consortium name="DOE Joint Genome Institute"/>
            <person name="Curtis B.A."/>
            <person name="Tanifuji G."/>
            <person name="Burki F."/>
            <person name="Gruber A."/>
            <person name="Irimia M."/>
            <person name="Maruyama S."/>
            <person name="Arias M.C."/>
            <person name="Ball S.G."/>
            <person name="Gile G.H."/>
            <person name="Hirakawa Y."/>
            <person name="Hopkins J.F."/>
            <person name="Kuo A."/>
            <person name="Rensing S.A."/>
            <person name="Schmutz J."/>
            <person name="Symeonidi A."/>
            <person name="Elias M."/>
            <person name="Eveleigh R.J."/>
            <person name="Herman E.K."/>
            <person name="Klute M.J."/>
            <person name="Nakayama T."/>
            <person name="Obornik M."/>
            <person name="Reyes-Prieto A."/>
            <person name="Armbrust E.V."/>
            <person name="Aves S.J."/>
            <person name="Beiko R.G."/>
            <person name="Coutinho P."/>
            <person name="Dacks J.B."/>
            <person name="Durnford D.G."/>
            <person name="Fast N.M."/>
            <person name="Green B.R."/>
            <person name="Grisdale C.J."/>
            <person name="Hempel F."/>
            <person name="Henrissat B."/>
            <person name="Hoppner M.P."/>
            <person name="Ishida K."/>
            <person name="Kim E."/>
            <person name="Koreny L."/>
            <person name="Kroth P.G."/>
            <person name="Liu Y."/>
            <person name="Malik S.B."/>
            <person name="Maier U.G."/>
            <person name="McRose D."/>
            <person name="Mock T."/>
            <person name="Neilson J.A."/>
            <person name="Onodera N.T."/>
            <person name="Poole A.M."/>
            <person name="Pritham E.J."/>
            <person name="Richards T.A."/>
            <person name="Rocap G."/>
            <person name="Roy S.W."/>
            <person name="Sarai C."/>
            <person name="Schaack S."/>
            <person name="Shirato S."/>
            <person name="Slamovits C.H."/>
            <person name="Spencer D.F."/>
            <person name="Suzuki S."/>
            <person name="Worden A.Z."/>
            <person name="Zauner S."/>
            <person name="Barry K."/>
            <person name="Bell C."/>
            <person name="Bharti A.K."/>
            <person name="Crow J.A."/>
            <person name="Grimwood J."/>
            <person name="Kramer R."/>
            <person name="Lindquist E."/>
            <person name="Lucas S."/>
            <person name="Salamov A."/>
            <person name="McFadden G.I."/>
            <person name="Lane C.E."/>
            <person name="Keeling P.J."/>
            <person name="Gray M.W."/>
            <person name="Grigoriev I.V."/>
            <person name="Archibald J.M."/>
        </authorList>
    </citation>
    <scope>NUCLEOTIDE SEQUENCE</scope>
    <source>
        <strain evidence="2 4">CCMP2712</strain>
    </source>
</reference>
<feature type="region of interest" description="Disordered" evidence="1">
    <location>
        <begin position="299"/>
        <end position="346"/>
    </location>
</feature>
<dbReference type="KEGG" id="gtt:GUITHDRAFT_134408"/>
<sequence>MSDPPRDILQLCSSVWSSITSSLTAGESHSDPLALTGGIPSLQASRIRESILVHSADGTVGDPLEKHDNTAVNQPTRERVDLKPSYQFVPKTSYVHVNVFHGEQSCIPGLQADGIRQSILPNLEPAKFPRSKIFVFEEVEGLQASQISLAIIPDEAEGEERYPELDWFLKQCEQKARQCDQSFSSSDVYDGISRIDVEDTPACEVAHHDVAGLEGDVILVRKSCRISPMTVEHKILESLRLQGILSEETSVKDLFPQPKDVVEDLHALPVGNEPSLDETISEPFHSGEQRLESEIPEGQEELVQQEEEERAVSLARPSAPSTPVGAQDQQSVRTPLGSKSSSNTMRKQAQNNVLIRNGYQIIRKDGYQIIKKVTGGAGDKENRSPADEEEENRRRSAGSFSFDQLLAYASNGGKVPKSGGDSNVKKAAQPGPPRPASPPHGQGKRTSATGFGFHELLSFFKTMPEEEMMQEKEELSDASGCSSPSQGCDTSLELEKRERMRDLRTVFELSADYYELVDRREESLDVIC</sequence>
<dbReference type="Proteomes" id="UP000011087">
    <property type="component" value="Unassembled WGS sequence"/>
</dbReference>
<feature type="compositionally biased region" description="Polar residues" evidence="1">
    <location>
        <begin position="327"/>
        <end position="346"/>
    </location>
</feature>
<keyword evidence="4" id="KW-1185">Reference proteome</keyword>
<dbReference type="RefSeq" id="XP_005838463.1">
    <property type="nucleotide sequence ID" value="XM_005838406.1"/>
</dbReference>
<feature type="compositionally biased region" description="Polar residues" evidence="1">
    <location>
        <begin position="479"/>
        <end position="489"/>
    </location>
</feature>
<gene>
    <name evidence="2" type="ORF">GUITHDRAFT_134408</name>
</gene>
<name>L1JTS6_GUITC</name>
<protein>
    <submittedName>
        <fullName evidence="2 3">Uncharacterized protein</fullName>
    </submittedName>
</protein>
<dbReference type="AlphaFoldDB" id="L1JTS6"/>
<feature type="compositionally biased region" description="Acidic residues" evidence="1">
    <location>
        <begin position="299"/>
        <end position="309"/>
    </location>
</feature>
<dbReference type="EMBL" id="JH992975">
    <property type="protein sequence ID" value="EKX51483.1"/>
    <property type="molecule type" value="Genomic_DNA"/>
</dbReference>
<dbReference type="PaxDb" id="55529-EKX51483"/>
<accession>L1JTS6</accession>